<evidence type="ECO:0000256" key="12">
    <source>
        <dbReference type="ARBA" id="ARBA00023315"/>
    </source>
</evidence>
<dbReference type="PANTHER" id="PTHR11712">
    <property type="entry name" value="POLYKETIDE SYNTHASE-RELATED"/>
    <property type="match status" value="1"/>
</dbReference>
<dbReference type="CDD" id="cd00834">
    <property type="entry name" value="KAS_I_II"/>
    <property type="match status" value="1"/>
</dbReference>
<dbReference type="InterPro" id="IPR014031">
    <property type="entry name" value="Ketoacyl_synth_C"/>
</dbReference>
<evidence type="ECO:0000313" key="20">
    <source>
        <dbReference type="EMBL" id="NDY96880.1"/>
    </source>
</evidence>
<evidence type="ECO:0000256" key="8">
    <source>
        <dbReference type="ARBA" id="ARBA00022679"/>
    </source>
</evidence>
<evidence type="ECO:0000256" key="5">
    <source>
        <dbReference type="ARBA" id="ARBA00013191"/>
    </source>
</evidence>
<evidence type="ECO:0000256" key="16">
    <source>
        <dbReference type="ARBA" id="ARBA00048121"/>
    </source>
</evidence>
<comment type="subcellular location">
    <subcellularLocation>
        <location evidence="1">Cytoplasm</location>
    </subcellularLocation>
</comment>
<evidence type="ECO:0000313" key="21">
    <source>
        <dbReference type="Proteomes" id="UP000484885"/>
    </source>
</evidence>
<dbReference type="InterPro" id="IPR020841">
    <property type="entry name" value="PKS_Beta-ketoAc_synthase_dom"/>
</dbReference>
<dbReference type="Gene3D" id="3.40.47.10">
    <property type="match status" value="2"/>
</dbReference>
<dbReference type="EC" id="2.3.1.41" evidence="5"/>
<evidence type="ECO:0000256" key="1">
    <source>
        <dbReference type="ARBA" id="ARBA00004496"/>
    </source>
</evidence>
<evidence type="ECO:0000256" key="14">
    <source>
        <dbReference type="ARBA" id="ARBA00041620"/>
    </source>
</evidence>
<evidence type="ECO:0000256" key="11">
    <source>
        <dbReference type="ARBA" id="ARBA00023160"/>
    </source>
</evidence>
<evidence type="ECO:0000256" key="15">
    <source>
        <dbReference type="ARBA" id="ARBA00042143"/>
    </source>
</evidence>
<comment type="similarity">
    <text evidence="3 18">Belongs to the thiolase-like superfamily. Beta-ketoacyl-ACP synthases family.</text>
</comment>
<dbReference type="PROSITE" id="PS52004">
    <property type="entry name" value="KS3_2"/>
    <property type="match status" value="1"/>
</dbReference>
<evidence type="ECO:0000256" key="9">
    <source>
        <dbReference type="ARBA" id="ARBA00022832"/>
    </source>
</evidence>
<dbReference type="InterPro" id="IPR018201">
    <property type="entry name" value="Ketoacyl_synth_AS"/>
</dbReference>
<dbReference type="InterPro" id="IPR014030">
    <property type="entry name" value="Ketoacyl_synth_N"/>
</dbReference>
<accession>A0A845V3M2</accession>
<dbReference type="NCBIfam" id="NF005935">
    <property type="entry name" value="PRK07967.1"/>
    <property type="match status" value="1"/>
</dbReference>
<comment type="caution">
    <text evidence="20">The sequence shown here is derived from an EMBL/GenBank/DDBJ whole genome shotgun (WGS) entry which is preliminary data.</text>
</comment>
<evidence type="ECO:0000256" key="3">
    <source>
        <dbReference type="ARBA" id="ARBA00008467"/>
    </source>
</evidence>
<dbReference type="PROSITE" id="PS00606">
    <property type="entry name" value="KS3_1"/>
    <property type="match status" value="1"/>
</dbReference>
<dbReference type="Pfam" id="PF02801">
    <property type="entry name" value="Ketoacyl-synt_C"/>
    <property type="match status" value="1"/>
</dbReference>
<keyword evidence="21" id="KW-1185">Reference proteome</keyword>
<dbReference type="RefSeq" id="WP_164212267.1">
    <property type="nucleotide sequence ID" value="NZ_JAAGSC010000044.1"/>
</dbReference>
<evidence type="ECO:0000256" key="4">
    <source>
        <dbReference type="ARBA" id="ARBA00011738"/>
    </source>
</evidence>
<dbReference type="UniPathway" id="UPA00094"/>
<dbReference type="Proteomes" id="UP000484885">
    <property type="component" value="Unassembled WGS sequence"/>
</dbReference>
<keyword evidence="9" id="KW-0276">Fatty acid metabolism</keyword>
<comment type="subunit">
    <text evidence="4">Homodimer.</text>
</comment>
<gene>
    <name evidence="20" type="primary">fabB</name>
    <name evidence="20" type="ORF">G3I74_14195</name>
</gene>
<proteinExistence type="inferred from homology"/>
<dbReference type="SUPFAM" id="SSF53901">
    <property type="entry name" value="Thiolase-like"/>
    <property type="match status" value="2"/>
</dbReference>
<dbReference type="FunFam" id="3.40.47.10:FF:000006">
    <property type="entry name" value="3-oxoacyl-[acyl-carrier-protein] synthase I"/>
    <property type="match status" value="1"/>
</dbReference>
<keyword evidence="10" id="KW-0443">Lipid metabolism</keyword>
<dbReference type="InterPro" id="IPR016039">
    <property type="entry name" value="Thiolase-like"/>
</dbReference>
<keyword evidence="7" id="KW-0444">Lipid biosynthesis</keyword>
<evidence type="ECO:0000259" key="19">
    <source>
        <dbReference type="PROSITE" id="PS52004"/>
    </source>
</evidence>
<dbReference type="GO" id="GO:0004315">
    <property type="term" value="F:3-oxoacyl-[acyl-carrier-protein] synthase activity"/>
    <property type="evidence" value="ECO:0007669"/>
    <property type="project" value="UniProtKB-EC"/>
</dbReference>
<reference evidence="20 21" key="1">
    <citation type="submission" date="2020-02" db="EMBL/GenBank/DDBJ databases">
        <authorList>
            <person name="Zhang X.-Y."/>
        </authorList>
    </citation>
    <scope>NUCLEOTIDE SEQUENCE [LARGE SCALE GENOMIC DNA]</scope>
    <source>
        <strain evidence="20 21">C33</strain>
    </source>
</reference>
<comment type="catalytic activity">
    <reaction evidence="17">
        <text>a fatty acyl-[ACP] + malonyl-[ACP] + H(+) = a 3-oxoacyl-[ACP] + holo-[ACP] + CO2</text>
        <dbReference type="Rhea" id="RHEA:22836"/>
        <dbReference type="Rhea" id="RHEA-COMP:9623"/>
        <dbReference type="Rhea" id="RHEA-COMP:9685"/>
        <dbReference type="Rhea" id="RHEA-COMP:9916"/>
        <dbReference type="Rhea" id="RHEA-COMP:14125"/>
        <dbReference type="ChEBI" id="CHEBI:15378"/>
        <dbReference type="ChEBI" id="CHEBI:16526"/>
        <dbReference type="ChEBI" id="CHEBI:64479"/>
        <dbReference type="ChEBI" id="CHEBI:78449"/>
        <dbReference type="ChEBI" id="CHEBI:78776"/>
        <dbReference type="ChEBI" id="CHEBI:138651"/>
        <dbReference type="EC" id="2.3.1.41"/>
    </reaction>
    <physiologicalReaction direction="left-to-right" evidence="17">
        <dbReference type="Rhea" id="RHEA:22837"/>
    </physiologicalReaction>
</comment>
<dbReference type="GO" id="GO:0006633">
    <property type="term" value="P:fatty acid biosynthetic process"/>
    <property type="evidence" value="ECO:0007669"/>
    <property type="project" value="UniProtKB-UniPathway"/>
</dbReference>
<feature type="domain" description="Ketosynthase family 3 (KS3)" evidence="19">
    <location>
        <begin position="1"/>
        <end position="402"/>
    </location>
</feature>
<evidence type="ECO:0000256" key="17">
    <source>
        <dbReference type="ARBA" id="ARBA00048506"/>
    </source>
</evidence>
<evidence type="ECO:0000256" key="6">
    <source>
        <dbReference type="ARBA" id="ARBA00022490"/>
    </source>
</evidence>
<protein>
    <recommendedName>
        <fullName evidence="13">3-oxoacyl-[acyl-carrier-protein] synthase 1</fullName>
        <ecNumber evidence="5">2.3.1.41</ecNumber>
    </recommendedName>
    <alternativeName>
        <fullName evidence="14">3-oxoacyl-[acyl-carrier-protein] synthase I</fullName>
    </alternativeName>
    <alternativeName>
        <fullName evidence="15">Beta-ketoacyl-ACP synthase I</fullName>
    </alternativeName>
</protein>
<dbReference type="PANTHER" id="PTHR11712:SF306">
    <property type="entry name" value="3-OXOACYL-[ACYL-CARRIER-PROTEIN] SYNTHASE 1"/>
    <property type="match status" value="1"/>
</dbReference>
<comment type="catalytic activity">
    <reaction evidence="16">
        <text>(3Z)-decenoyl-[ACP] + malonyl-[ACP] + H(+) = 3-oxo-(5Z)-dodecenoyl-[ACP] + holo-[ACP] + CO2</text>
        <dbReference type="Rhea" id="RHEA:54940"/>
        <dbReference type="Rhea" id="RHEA-COMP:9623"/>
        <dbReference type="Rhea" id="RHEA-COMP:9685"/>
        <dbReference type="Rhea" id="RHEA-COMP:9927"/>
        <dbReference type="Rhea" id="RHEA-COMP:14042"/>
        <dbReference type="ChEBI" id="CHEBI:15378"/>
        <dbReference type="ChEBI" id="CHEBI:16526"/>
        <dbReference type="ChEBI" id="CHEBI:64479"/>
        <dbReference type="ChEBI" id="CHEBI:78449"/>
        <dbReference type="ChEBI" id="CHEBI:78798"/>
        <dbReference type="ChEBI" id="CHEBI:138410"/>
    </reaction>
    <physiologicalReaction direction="left-to-right" evidence="16">
        <dbReference type="Rhea" id="RHEA:54941"/>
    </physiologicalReaction>
</comment>
<dbReference type="EMBL" id="JAAGSC010000044">
    <property type="protein sequence ID" value="NDY96880.1"/>
    <property type="molecule type" value="Genomic_DNA"/>
</dbReference>
<dbReference type="Pfam" id="PF00109">
    <property type="entry name" value="ketoacyl-synt"/>
    <property type="match status" value="1"/>
</dbReference>
<sequence>MRRVVVTGLGIVSSIGNNVTEVLASLQAGRSGISFSEEYKELGFRSHVHGPVDLTLADLIDRKLRRFMSTAAGYNYVAMQEAIAMAGLDSNDISNPRTGLIAGSGGASTESVLQTGETTQKKGARKVGPYRVTQCMSSAIPANLATAFKIKGISYTISSACATSAHCIGNGAELIQLGKQDVVFAGGAEELHWGTSVMFDGMGALSSNYNETPEQASRAYDADRDGFVISGGGGMLVLEELEHARARGARPICELVGYGATSDGADMVQPSGEGATRCMRIALEGLDSPVDYLNAHGTSTPVGDIKELEAIRAVFGTHSPPIASTKSLAGHALGAAGVNEAIHAILMMQNDFIAASANIDHLDPAAEGFDIVRGRRDGVQLDTIMSNSFGFGGTNATLVFRRV</sequence>
<name>A0A845V3M2_9GAMM</name>
<keyword evidence="12 20" id="KW-0012">Acyltransferase</keyword>
<keyword evidence="6" id="KW-0963">Cytoplasm</keyword>
<dbReference type="InterPro" id="IPR000794">
    <property type="entry name" value="Beta-ketoacyl_synthase"/>
</dbReference>
<evidence type="ECO:0000256" key="18">
    <source>
        <dbReference type="RuleBase" id="RU003694"/>
    </source>
</evidence>
<evidence type="ECO:0000256" key="10">
    <source>
        <dbReference type="ARBA" id="ARBA00023098"/>
    </source>
</evidence>
<evidence type="ECO:0000256" key="13">
    <source>
        <dbReference type="ARBA" id="ARBA00039450"/>
    </source>
</evidence>
<keyword evidence="11" id="KW-0275">Fatty acid biosynthesis</keyword>
<dbReference type="GO" id="GO:0005829">
    <property type="term" value="C:cytosol"/>
    <property type="evidence" value="ECO:0007669"/>
    <property type="project" value="TreeGrafter"/>
</dbReference>
<keyword evidence="8 18" id="KW-0808">Transferase</keyword>
<organism evidence="20 21">
    <name type="scientific">Wenzhouxiangella limi</name>
    <dbReference type="NCBI Taxonomy" id="2707351"/>
    <lineage>
        <taxon>Bacteria</taxon>
        <taxon>Pseudomonadati</taxon>
        <taxon>Pseudomonadota</taxon>
        <taxon>Gammaproteobacteria</taxon>
        <taxon>Chromatiales</taxon>
        <taxon>Wenzhouxiangellaceae</taxon>
        <taxon>Wenzhouxiangella</taxon>
    </lineage>
</organism>
<evidence type="ECO:0000256" key="7">
    <source>
        <dbReference type="ARBA" id="ARBA00022516"/>
    </source>
</evidence>
<evidence type="ECO:0000256" key="2">
    <source>
        <dbReference type="ARBA" id="ARBA00005194"/>
    </source>
</evidence>
<dbReference type="SMART" id="SM00825">
    <property type="entry name" value="PKS_KS"/>
    <property type="match status" value="1"/>
</dbReference>
<dbReference type="AlphaFoldDB" id="A0A845V3M2"/>
<comment type="pathway">
    <text evidence="2">Lipid metabolism; fatty acid biosynthesis.</text>
</comment>